<dbReference type="RefSeq" id="WP_377245486.1">
    <property type="nucleotide sequence ID" value="NZ_JBHLXP010000003.1"/>
</dbReference>
<comment type="caution">
    <text evidence="2">The sequence shown here is derived from an EMBL/GenBank/DDBJ whole genome shotgun (WGS) entry which is preliminary data.</text>
</comment>
<sequence length="63" mass="6821">MQNEFDAPAPGRFCRLQIMAFLVLNLLGSCVHTSPSQHVSQPQVNPLAQQLSTEPAQITASNS</sequence>
<gene>
    <name evidence="2" type="ORF">ACFFJP_14545</name>
</gene>
<protein>
    <submittedName>
        <fullName evidence="2">Uncharacterized protein</fullName>
    </submittedName>
</protein>
<proteinExistence type="predicted"/>
<evidence type="ECO:0000313" key="2">
    <source>
        <dbReference type="EMBL" id="MFC0049512.1"/>
    </source>
</evidence>
<evidence type="ECO:0000313" key="3">
    <source>
        <dbReference type="Proteomes" id="UP001589813"/>
    </source>
</evidence>
<name>A0ABV6BFD1_9GAMM</name>
<organism evidence="2 3">
    <name type="scientific">Rheinheimera tilapiae</name>
    <dbReference type="NCBI Taxonomy" id="875043"/>
    <lineage>
        <taxon>Bacteria</taxon>
        <taxon>Pseudomonadati</taxon>
        <taxon>Pseudomonadota</taxon>
        <taxon>Gammaproteobacteria</taxon>
        <taxon>Chromatiales</taxon>
        <taxon>Chromatiaceae</taxon>
        <taxon>Rheinheimera</taxon>
    </lineage>
</organism>
<dbReference type="EMBL" id="JBHLXP010000003">
    <property type="protein sequence ID" value="MFC0049512.1"/>
    <property type="molecule type" value="Genomic_DNA"/>
</dbReference>
<dbReference type="Proteomes" id="UP001589813">
    <property type="component" value="Unassembled WGS sequence"/>
</dbReference>
<accession>A0ABV6BFD1</accession>
<feature type="region of interest" description="Disordered" evidence="1">
    <location>
        <begin position="33"/>
        <end position="63"/>
    </location>
</feature>
<reference evidence="2 3" key="1">
    <citation type="submission" date="2024-09" db="EMBL/GenBank/DDBJ databases">
        <authorList>
            <person name="Sun Q."/>
            <person name="Mori K."/>
        </authorList>
    </citation>
    <scope>NUCLEOTIDE SEQUENCE [LARGE SCALE GENOMIC DNA]</scope>
    <source>
        <strain evidence="2 3">KCTC 23315</strain>
    </source>
</reference>
<keyword evidence="3" id="KW-1185">Reference proteome</keyword>
<evidence type="ECO:0000256" key="1">
    <source>
        <dbReference type="SAM" id="MobiDB-lite"/>
    </source>
</evidence>